<feature type="domain" description="SLH" evidence="2">
    <location>
        <begin position="1207"/>
        <end position="1279"/>
    </location>
</feature>
<dbReference type="PROSITE" id="PS51272">
    <property type="entry name" value="SLH"/>
    <property type="match status" value="3"/>
</dbReference>
<evidence type="ECO:0000256" key="1">
    <source>
        <dbReference type="SAM" id="SignalP"/>
    </source>
</evidence>
<dbReference type="InterPro" id="IPR001119">
    <property type="entry name" value="SLH_dom"/>
</dbReference>
<organism evidence="3 4">
    <name type="scientific">Paenibacillus favisporus</name>
    <dbReference type="NCBI Taxonomy" id="221028"/>
    <lineage>
        <taxon>Bacteria</taxon>
        <taxon>Bacillati</taxon>
        <taxon>Bacillota</taxon>
        <taxon>Bacilli</taxon>
        <taxon>Bacillales</taxon>
        <taxon>Paenibacillaceae</taxon>
        <taxon>Paenibacillus</taxon>
    </lineage>
</organism>
<feature type="domain" description="SLH" evidence="2">
    <location>
        <begin position="1073"/>
        <end position="1134"/>
    </location>
</feature>
<reference evidence="3 4" key="1">
    <citation type="submission" date="2024-06" db="EMBL/GenBank/DDBJ databases">
        <title>Genomic Encyclopedia of Type Strains, Phase IV (KMG-IV): sequencing the most valuable type-strain genomes for metagenomic binning, comparative biology and taxonomic classification.</title>
        <authorList>
            <person name="Goeker M."/>
        </authorList>
    </citation>
    <scope>NUCLEOTIDE SEQUENCE [LARGE SCALE GENOMIC DNA]</scope>
    <source>
        <strain evidence="3 4">DSM 17253</strain>
    </source>
</reference>
<name>A0ABV2F8J7_9BACL</name>
<feature type="chain" id="PRO_5047418637" description="SLH domain-containing protein" evidence="1">
    <location>
        <begin position="18"/>
        <end position="1281"/>
    </location>
</feature>
<dbReference type="Proteomes" id="UP001549098">
    <property type="component" value="Unassembled WGS sequence"/>
</dbReference>
<protein>
    <recommendedName>
        <fullName evidence="2">SLH domain-containing protein</fullName>
    </recommendedName>
</protein>
<sequence>MALVVSMVPGFTPAASAADAPTSFFTPDISGIRNTVVLTQETGTNQITREKLYHVTDAQLTVTGTFTKVSSSTLGVTVQQLNKEGDNWVGSTTHVTPGVIQPDVERPDNRFKATLTLYPGVNKLTFSGSQGLNERSETFYVLFDTVPYVEQLQVLGGAEKLNLNEGAQIVVPIQQITLQGKAQNATKVTISANGGAALATTLLQDGTFYTPQLQLNAGLNDLKLVVQNASDSLTFSYQLLYYDEKNPIVSMYLADSKENGQDLLTGTPTFTEDSDQAKLYVQMLIQDNGKPFEGNANLLMDDQPAQGVEYLKDVKLESSQIKATKGSETLIPSVSQNTPSYRLVTFMVDPVAFNKDTNGKILPMQTHNLSITYGTKRIDKRFDFQYMQGQTVITDIKYLTGYTGTGTIPPGEPLNGAKVDASDFYIMVTTNSAPADPKDLAAQYLPLGTKSIAVDYIQTMPDSTTQFIYKISGFQNGNQTVRFNFKNSSAYKDVTISFASKSYIYVSNLTDGQSYTMDSNKTSTFKIEGQYIDFDLDSPYFTAEMYINGLKVKSTTETTQKDWLDSNGKFTQSLNVSASTGPLVFGENRLVLTGTTKDEKGQTREVKKEIRFYIVDQNVSTVTNFQPASVKKRPTFPPRDLASSEAILKELFNLTTDFVYNNNQYKTSLKNYDLVFRGTGAVKANLKLGSQNILSVDIPVNNTDPETVTYADPNKRYNYNFAGNRKDFVMRVQDFVSDMPGTYVYTLELINETGAKTSQKLELVREESAYRIISPQPTVGGKYVVTKNFVHFDIEAEGATAVTIGKENAVKRADLGPNRFVLDYVGLSQDKSNKIKITITRGSVSNTDTIEIFYTGTVAVDAEYMAPKVANKYTVFNKKLVLNFPKGTVMQSTDIRGIKKYYPETKLLFGIADPVTGIVEHRNDYGNVIGFPGTGEDSGAPSWSIPDEYFLRFGSPSNTSNFSRVSDVYWISGGLGETTSPSIAATNGLVPYSPNGLFGDPTIPAERKITPSQRGTLTLGFNPNVVDDAGYTVTVFRYTDKREWENIGGEVDSKAHTVTVPFDEFGYYMVMKMSRSYSDITNHQWARNVLNALYSKGFMNSLRFEQFGADDQTSRGEFATLLVKGLNLPLNYDNNNTFTDLVPTAKFTTWDYAHIETAARAGIVSGLSDGIFAPDQPLTREQAAVMIARALKLKLAVTDQKLKDAMAKQFLDSGKIDPYALASIQAVVKAGIMSGSPVTQPGQKKPQYNFNPKSNMTRAEAGKIAVELLKKGTKVFPKNLS</sequence>
<evidence type="ECO:0000313" key="3">
    <source>
        <dbReference type="EMBL" id="MET3548102.1"/>
    </source>
</evidence>
<comment type="caution">
    <text evidence="3">The sequence shown here is derived from an EMBL/GenBank/DDBJ whole genome shotgun (WGS) entry which is preliminary data.</text>
</comment>
<dbReference type="RefSeq" id="WP_354500286.1">
    <property type="nucleotide sequence ID" value="NZ_JBEPLV010000005.1"/>
</dbReference>
<feature type="signal peptide" evidence="1">
    <location>
        <begin position="1"/>
        <end position="17"/>
    </location>
</feature>
<evidence type="ECO:0000313" key="4">
    <source>
        <dbReference type="Proteomes" id="UP001549098"/>
    </source>
</evidence>
<proteinExistence type="predicted"/>
<keyword evidence="4" id="KW-1185">Reference proteome</keyword>
<feature type="domain" description="SLH" evidence="2">
    <location>
        <begin position="1135"/>
        <end position="1201"/>
    </location>
</feature>
<evidence type="ECO:0000259" key="2">
    <source>
        <dbReference type="PROSITE" id="PS51272"/>
    </source>
</evidence>
<keyword evidence="1" id="KW-0732">Signal</keyword>
<accession>A0ABV2F8J7</accession>
<dbReference type="EMBL" id="JBEPLV010000005">
    <property type="protein sequence ID" value="MET3548102.1"/>
    <property type="molecule type" value="Genomic_DNA"/>
</dbReference>
<gene>
    <name evidence="3" type="ORF">ABID47_004730</name>
</gene>
<dbReference type="Pfam" id="PF00395">
    <property type="entry name" value="SLH"/>
    <property type="match status" value="3"/>
</dbReference>